<keyword evidence="2 4" id="KW-0413">Isomerase</keyword>
<evidence type="ECO:0000259" key="3">
    <source>
        <dbReference type="PROSITE" id="PS51464"/>
    </source>
</evidence>
<dbReference type="SUPFAM" id="SSF53697">
    <property type="entry name" value="SIS domain"/>
    <property type="match status" value="1"/>
</dbReference>
<evidence type="ECO:0000313" key="4">
    <source>
        <dbReference type="EMBL" id="MDK6028238.1"/>
    </source>
</evidence>
<dbReference type="InterPro" id="IPR046348">
    <property type="entry name" value="SIS_dom_sf"/>
</dbReference>
<keyword evidence="5" id="KW-1185">Reference proteome</keyword>
<gene>
    <name evidence="4" type="ORF">QPL79_02515</name>
</gene>
<protein>
    <submittedName>
        <fullName evidence="4">Bifunctional phosphoglucose/phosphomannose isomerase</fullName>
    </submittedName>
</protein>
<organism evidence="4 5">
    <name type="scientific">Ignisphaera cupida</name>
    <dbReference type="NCBI Taxonomy" id="3050454"/>
    <lineage>
        <taxon>Archaea</taxon>
        <taxon>Thermoproteota</taxon>
        <taxon>Thermoprotei</taxon>
        <taxon>Desulfurococcales</taxon>
        <taxon>Desulfurococcaceae</taxon>
        <taxon>Ignisphaera</taxon>
    </lineage>
</organism>
<dbReference type="RefSeq" id="WP_285273206.1">
    <property type="nucleotide sequence ID" value="NZ_JASNVW010000001.1"/>
</dbReference>
<evidence type="ECO:0000256" key="1">
    <source>
        <dbReference type="ARBA" id="ARBA00010523"/>
    </source>
</evidence>
<dbReference type="Pfam" id="PF10432">
    <property type="entry name" value="bact-PGI_C"/>
    <property type="match status" value="1"/>
</dbReference>
<reference evidence="4 5" key="1">
    <citation type="submission" date="2023-05" db="EMBL/GenBank/DDBJ databases">
        <title>A new hyperthermophilic archaea 'Ignisphaera cupida' sp. nov. and description of the family 'Ignisphaeraceae' fam. nov.</title>
        <authorList>
            <person name="Podosokorskaya O.A."/>
            <person name="Elcheninov A.G."/>
            <person name="Klukina A."/>
            <person name="Merkel A.Y."/>
        </authorList>
    </citation>
    <scope>NUCLEOTIDE SEQUENCE [LARGE SCALE GENOMIC DNA]</scope>
    <source>
        <strain evidence="4 5">4213-co</strain>
    </source>
</reference>
<dbReference type="InterPro" id="IPR019490">
    <property type="entry name" value="Glu6P/Mann6P_isomerase_C"/>
</dbReference>
<feature type="domain" description="SIS" evidence="3">
    <location>
        <begin position="22"/>
        <end position="158"/>
    </location>
</feature>
<sequence length="333" mass="37464">MINQYLNWYNMVQETLESEVFNSKEYKDIERVVVIGMGGSGIVGDILSVIAQNYSNLLMLTYKDFYVPNNFISNKTFVLAISYSGNTLETIASVIQLLKKGLPIGVVASGGELLDIAKKHILPHIVVRPGLAPRSAMPLMLVASIKLLSSCGIRLVSWESLHKSLAILRNTEEANRISDEVVEFLKESTIPLIVATNRYHPLAIRIKNELNENAKMPAKIEVIPELFHNDIVGWERHSGREKAIIISSDIEYEEQLLKFYGEYLESTGFDVYHLKLSGNIIERYLFGSLIAGIASAKIANKLGLDPLQTRSIVMYKEFLKKHRDDILKKVLSL</sequence>
<dbReference type="Pfam" id="PF01380">
    <property type="entry name" value="SIS"/>
    <property type="match status" value="1"/>
</dbReference>
<accession>A0ABD4Z804</accession>
<name>A0ABD4Z804_9CREN</name>
<dbReference type="CDD" id="cd05637">
    <property type="entry name" value="SIS_PGI_PMI_2"/>
    <property type="match status" value="1"/>
</dbReference>
<comment type="caution">
    <text evidence="4">The sequence shown here is derived from an EMBL/GenBank/DDBJ whole genome shotgun (WGS) entry which is preliminary data.</text>
</comment>
<dbReference type="GO" id="GO:0016853">
    <property type="term" value="F:isomerase activity"/>
    <property type="evidence" value="ECO:0007669"/>
    <property type="project" value="UniProtKB-KW"/>
</dbReference>
<comment type="similarity">
    <text evidence="1">Belongs to the PGI/PMI family.</text>
</comment>
<proteinExistence type="inferred from homology"/>
<evidence type="ECO:0000313" key="5">
    <source>
        <dbReference type="Proteomes" id="UP001529235"/>
    </source>
</evidence>
<dbReference type="Proteomes" id="UP001529235">
    <property type="component" value="Unassembled WGS sequence"/>
</dbReference>
<dbReference type="NCBIfam" id="TIGR02128">
    <property type="entry name" value="G6PI_arch"/>
    <property type="match status" value="1"/>
</dbReference>
<dbReference type="EMBL" id="JASNVW010000001">
    <property type="protein sequence ID" value="MDK6028238.1"/>
    <property type="molecule type" value="Genomic_DNA"/>
</dbReference>
<dbReference type="Gene3D" id="3.40.50.10490">
    <property type="entry name" value="Glucose-6-phosphate isomerase like protein, domain 1"/>
    <property type="match status" value="2"/>
</dbReference>
<dbReference type="AlphaFoldDB" id="A0ABD4Z804"/>
<evidence type="ECO:0000256" key="2">
    <source>
        <dbReference type="ARBA" id="ARBA00023235"/>
    </source>
</evidence>
<dbReference type="PROSITE" id="PS51464">
    <property type="entry name" value="SIS"/>
    <property type="match status" value="1"/>
</dbReference>
<dbReference type="InterPro" id="IPR001347">
    <property type="entry name" value="SIS_dom"/>
</dbReference>